<accession>A0ABU8M9E8</accession>
<name>A0ABU8M9E8_9PSEU</name>
<dbReference type="RefSeq" id="WP_337705327.1">
    <property type="nucleotide sequence ID" value="NZ_JBBEGM010000010.1"/>
</dbReference>
<dbReference type="GO" id="GO:0016301">
    <property type="term" value="F:kinase activity"/>
    <property type="evidence" value="ECO:0007669"/>
    <property type="project" value="UniProtKB-KW"/>
</dbReference>
<evidence type="ECO:0000256" key="5">
    <source>
        <dbReference type="ARBA" id="ARBA00022777"/>
    </source>
</evidence>
<dbReference type="InterPro" id="IPR017441">
    <property type="entry name" value="Protein_kinase_ATP_BS"/>
</dbReference>
<evidence type="ECO:0000256" key="3">
    <source>
        <dbReference type="ARBA" id="ARBA00022679"/>
    </source>
</evidence>
<comment type="caution">
    <text evidence="9">The sequence shown here is derived from an EMBL/GenBank/DDBJ whole genome shotgun (WGS) entry which is preliminary data.</text>
</comment>
<reference evidence="9 10" key="1">
    <citation type="submission" date="2024-03" db="EMBL/GenBank/DDBJ databases">
        <title>Actinomycetospora sp. OC33-EN07, a novel actinomycete isolated from wild orchid (Aerides multiflora).</title>
        <authorList>
            <person name="Suriyachadkun C."/>
        </authorList>
    </citation>
    <scope>NUCLEOTIDE SEQUENCE [LARGE SCALE GENOMIC DNA]</scope>
    <source>
        <strain evidence="9 10">OC33-EN07</strain>
    </source>
</reference>
<evidence type="ECO:0000313" key="9">
    <source>
        <dbReference type="EMBL" id="MEJ2863959.1"/>
    </source>
</evidence>
<dbReference type="PANTHER" id="PTHR43289:SF6">
    <property type="entry name" value="SERINE_THREONINE-PROTEIN KINASE NEKL-3"/>
    <property type="match status" value="1"/>
</dbReference>
<dbReference type="InterPro" id="IPR000719">
    <property type="entry name" value="Prot_kinase_dom"/>
</dbReference>
<dbReference type="Proteomes" id="UP001369736">
    <property type="component" value="Unassembled WGS sequence"/>
</dbReference>
<dbReference type="EC" id="2.7.11.1" evidence="1"/>
<proteinExistence type="predicted"/>
<keyword evidence="5 9" id="KW-0418">Kinase</keyword>
<evidence type="ECO:0000313" key="10">
    <source>
        <dbReference type="Proteomes" id="UP001369736"/>
    </source>
</evidence>
<dbReference type="Pfam" id="PF00069">
    <property type="entry name" value="Pkinase"/>
    <property type="match status" value="1"/>
</dbReference>
<dbReference type="InterPro" id="IPR015943">
    <property type="entry name" value="WD40/YVTN_repeat-like_dom_sf"/>
</dbReference>
<dbReference type="PROSITE" id="PS50011">
    <property type="entry name" value="PROTEIN_KINASE_DOM"/>
    <property type="match status" value="1"/>
</dbReference>
<dbReference type="SUPFAM" id="SSF50969">
    <property type="entry name" value="YVTN repeat-like/Quinoprotein amine dehydrogenase"/>
    <property type="match status" value="1"/>
</dbReference>
<evidence type="ECO:0000256" key="4">
    <source>
        <dbReference type="ARBA" id="ARBA00022741"/>
    </source>
</evidence>
<dbReference type="PROSITE" id="PS00108">
    <property type="entry name" value="PROTEIN_KINASE_ST"/>
    <property type="match status" value="1"/>
</dbReference>
<feature type="domain" description="Protein kinase" evidence="8">
    <location>
        <begin position="9"/>
        <end position="263"/>
    </location>
</feature>
<keyword evidence="10" id="KW-1185">Reference proteome</keyword>
<dbReference type="CDD" id="cd14014">
    <property type="entry name" value="STKc_PknB_like"/>
    <property type="match status" value="1"/>
</dbReference>
<dbReference type="SMART" id="SM00220">
    <property type="entry name" value="S_TKc"/>
    <property type="match status" value="1"/>
</dbReference>
<organism evidence="9 10">
    <name type="scientific">Actinomycetospora flava</name>
    <dbReference type="NCBI Taxonomy" id="3129232"/>
    <lineage>
        <taxon>Bacteria</taxon>
        <taxon>Bacillati</taxon>
        <taxon>Actinomycetota</taxon>
        <taxon>Actinomycetes</taxon>
        <taxon>Pseudonocardiales</taxon>
        <taxon>Pseudonocardiaceae</taxon>
        <taxon>Actinomycetospora</taxon>
    </lineage>
</organism>
<evidence type="ECO:0000256" key="1">
    <source>
        <dbReference type="ARBA" id="ARBA00012513"/>
    </source>
</evidence>
<keyword evidence="6 7" id="KW-0067">ATP-binding</keyword>
<dbReference type="EMBL" id="JBBEGM010000010">
    <property type="protein sequence ID" value="MEJ2863959.1"/>
    <property type="molecule type" value="Genomic_DNA"/>
</dbReference>
<evidence type="ECO:0000256" key="6">
    <source>
        <dbReference type="ARBA" id="ARBA00022840"/>
    </source>
</evidence>
<keyword evidence="2" id="KW-0723">Serine/threonine-protein kinase</keyword>
<evidence type="ECO:0000256" key="2">
    <source>
        <dbReference type="ARBA" id="ARBA00022527"/>
    </source>
</evidence>
<dbReference type="InterPro" id="IPR011044">
    <property type="entry name" value="Quino_amine_DH_bsu"/>
</dbReference>
<dbReference type="InterPro" id="IPR008271">
    <property type="entry name" value="Ser/Thr_kinase_AS"/>
</dbReference>
<evidence type="ECO:0000259" key="8">
    <source>
        <dbReference type="PROSITE" id="PS50011"/>
    </source>
</evidence>
<dbReference type="SUPFAM" id="SSF56112">
    <property type="entry name" value="Protein kinase-like (PK-like)"/>
    <property type="match status" value="1"/>
</dbReference>
<keyword evidence="4 7" id="KW-0547">Nucleotide-binding</keyword>
<dbReference type="Gene3D" id="3.30.200.20">
    <property type="entry name" value="Phosphorylase Kinase, domain 1"/>
    <property type="match status" value="1"/>
</dbReference>
<dbReference type="Gene3D" id="2.130.10.10">
    <property type="entry name" value="YVTN repeat-like/Quinoprotein amine dehydrogenase"/>
    <property type="match status" value="2"/>
</dbReference>
<dbReference type="PROSITE" id="PS00107">
    <property type="entry name" value="PROTEIN_KINASE_ATP"/>
    <property type="match status" value="1"/>
</dbReference>
<sequence>MTAAELGPYRLGPSLGSGGMGEVYRAWDTRRSRWVALKLLHPRFSADAGYRARFRREAEAAADLREPHVVPVHDFGEIDGQLYLDMRLIDGTDLGTLLRDGPLEPRRAVALVTQVAAALDAAHAAGLVHRDVKASNVLVGPGDFAYLADFGIARAAGPATDSEDGTVIGTLASMAPERLRGEPADARSDVYSLACLLYECLTGGPPFGDEDASVLVAAHLYRAPLTDALPAALGDVVARGMAKHPEARHAGAGAFAADAAAALRRRPTARLEVPERGPEPPPPDTVVAIHRWSPGTLWPQSRWVRRTLVVALVALLVVAGVAAVRRYVGTGISIGISPVAVAFTATGDAVIANAGSRTVTVFDTRGRTIAAEIPLGNDRRTVGAVADPAGERLYVATTRGAGDALVTVDLGRSTVTAALPLPEPPVGAPVVDAGGTAVFVPVRGGIAVVDPAAGRIVGRLDRTATGLAAHDATRLVTVDERRSTAELVDVRTGATAGVIPLGAPAHLAVAAPAGTAVYLGSRDPEHALTVVDPGRATPVAEVPLPGPVAGMAVSPDGEQVFVAIGTDPPVLAAVDTATREVRTGWFLEEYTGDVAMAVSPDGTEVYIANIDLGTLTIDDVSRPPE</sequence>
<dbReference type="Gene3D" id="1.10.510.10">
    <property type="entry name" value="Transferase(Phosphotransferase) domain 1"/>
    <property type="match status" value="1"/>
</dbReference>
<evidence type="ECO:0000256" key="7">
    <source>
        <dbReference type="PROSITE-ProRule" id="PRU10141"/>
    </source>
</evidence>
<dbReference type="InterPro" id="IPR011009">
    <property type="entry name" value="Kinase-like_dom_sf"/>
</dbReference>
<keyword evidence="3" id="KW-0808">Transferase</keyword>
<dbReference type="PANTHER" id="PTHR43289">
    <property type="entry name" value="MITOGEN-ACTIVATED PROTEIN KINASE KINASE KINASE 20-RELATED"/>
    <property type="match status" value="1"/>
</dbReference>
<gene>
    <name evidence="9" type="ORF">WCD58_22580</name>
</gene>
<protein>
    <recommendedName>
        <fullName evidence="1">non-specific serine/threonine protein kinase</fullName>
        <ecNumber evidence="1">2.7.11.1</ecNumber>
    </recommendedName>
</protein>
<feature type="binding site" evidence="7">
    <location>
        <position position="38"/>
    </location>
    <ligand>
        <name>ATP</name>
        <dbReference type="ChEBI" id="CHEBI:30616"/>
    </ligand>
</feature>